<evidence type="ECO:0000259" key="2">
    <source>
        <dbReference type="Pfam" id="PF14342"/>
    </source>
</evidence>
<evidence type="ECO:0000256" key="1">
    <source>
        <dbReference type="SAM" id="Phobius"/>
    </source>
</evidence>
<comment type="caution">
    <text evidence="3">The sequence shown here is derived from an EMBL/GenBank/DDBJ whole genome shotgun (WGS) entry which is preliminary data.</text>
</comment>
<organism evidence="3 4">
    <name type="scientific">Lojkania enalia</name>
    <dbReference type="NCBI Taxonomy" id="147567"/>
    <lineage>
        <taxon>Eukaryota</taxon>
        <taxon>Fungi</taxon>
        <taxon>Dikarya</taxon>
        <taxon>Ascomycota</taxon>
        <taxon>Pezizomycotina</taxon>
        <taxon>Dothideomycetes</taxon>
        <taxon>Pleosporomycetidae</taxon>
        <taxon>Pleosporales</taxon>
        <taxon>Pleosporales incertae sedis</taxon>
        <taxon>Lojkania</taxon>
    </lineage>
</organism>
<keyword evidence="1" id="KW-0812">Transmembrane</keyword>
<name>A0A9P4N3A5_9PLEO</name>
<evidence type="ECO:0000313" key="3">
    <source>
        <dbReference type="EMBL" id="KAF2260549.1"/>
    </source>
</evidence>
<proteinExistence type="predicted"/>
<dbReference type="AlphaFoldDB" id="A0A9P4N3A5"/>
<protein>
    <recommendedName>
        <fullName evidence="2">DUF4396 domain-containing protein</fullName>
    </recommendedName>
</protein>
<feature type="transmembrane region" description="Helical" evidence="1">
    <location>
        <begin position="179"/>
        <end position="197"/>
    </location>
</feature>
<accession>A0A9P4N3A5</accession>
<gene>
    <name evidence="3" type="ORF">CC78DRAFT_555519</name>
</gene>
<keyword evidence="4" id="KW-1185">Reference proteome</keyword>
<evidence type="ECO:0000313" key="4">
    <source>
        <dbReference type="Proteomes" id="UP000800093"/>
    </source>
</evidence>
<reference evidence="4" key="1">
    <citation type="journal article" date="2020" name="Stud. Mycol.">
        <title>101 Dothideomycetes genomes: A test case for predicting lifestyles and emergence of pathogens.</title>
        <authorList>
            <person name="Haridas S."/>
            <person name="Albert R."/>
            <person name="Binder M."/>
            <person name="Bloem J."/>
            <person name="LaButti K."/>
            <person name="Salamov A."/>
            <person name="Andreopoulos B."/>
            <person name="Baker S."/>
            <person name="Barry K."/>
            <person name="Bills G."/>
            <person name="Bluhm B."/>
            <person name="Cannon C."/>
            <person name="Castanera R."/>
            <person name="Culley D."/>
            <person name="Daum C."/>
            <person name="Ezra D."/>
            <person name="Gonzalez J."/>
            <person name="Henrissat B."/>
            <person name="Kuo A."/>
            <person name="Liang C."/>
            <person name="Lipzen A."/>
            <person name="Lutzoni F."/>
            <person name="Magnuson J."/>
            <person name="Mondo S."/>
            <person name="Nolan M."/>
            <person name="Ohm R."/>
            <person name="Pangilinan J."/>
            <person name="Park H.-J."/>
            <person name="Ramirez L."/>
            <person name="Alfaro M."/>
            <person name="Sun H."/>
            <person name="Tritt A."/>
            <person name="Yoshinaga Y."/>
            <person name="Zwiers L.-H."/>
            <person name="Turgeon B."/>
            <person name="Goodwin S."/>
            <person name="Spatafora J."/>
            <person name="Crous P."/>
            <person name="Grigoriev I."/>
        </authorList>
    </citation>
    <scope>NUCLEOTIDE SEQUENCE [LARGE SCALE GENOMIC DNA]</scope>
    <source>
        <strain evidence="4">CBS 304.66</strain>
    </source>
</reference>
<keyword evidence="1" id="KW-1133">Transmembrane helix</keyword>
<dbReference type="Pfam" id="PF14342">
    <property type="entry name" value="DUF4396"/>
    <property type="match status" value="1"/>
</dbReference>
<feature type="domain" description="DUF4396" evidence="2">
    <location>
        <begin position="71"/>
        <end position="207"/>
    </location>
</feature>
<dbReference type="OrthoDB" id="2128064at2759"/>
<sequence>MWKCTQGFALASRRPLLCITTFPIHQLPSRSKKTIPSSVHLGYPPMQQRGQCSKSREISYFDAGFWISKLSWKRASVNTFRCLVGCTMGDFSALWTLQAYCPTLGVGAAMAISMASGLTSSMLLETVLLRLGKDQLTWRQAATTAAGMSLVSMLAMESVQNVVDYHLTGGMVNLQDPGFWAAAGISITAGFFAALPYNYARLRKYGKACH</sequence>
<keyword evidence="1" id="KW-0472">Membrane</keyword>
<dbReference type="Proteomes" id="UP000800093">
    <property type="component" value="Unassembled WGS sequence"/>
</dbReference>
<dbReference type="EMBL" id="ML986678">
    <property type="protein sequence ID" value="KAF2260549.1"/>
    <property type="molecule type" value="Genomic_DNA"/>
</dbReference>
<dbReference type="InterPro" id="IPR025509">
    <property type="entry name" value="DUF4396"/>
</dbReference>